<dbReference type="SUPFAM" id="SSF46689">
    <property type="entry name" value="Homeodomain-like"/>
    <property type="match status" value="1"/>
</dbReference>
<dbReference type="OrthoDB" id="3783612at2"/>
<feature type="DNA-binding region" description="H-T-H motif" evidence="2">
    <location>
        <begin position="44"/>
        <end position="63"/>
    </location>
</feature>
<dbReference type="SUPFAM" id="SSF48498">
    <property type="entry name" value="Tetracyclin repressor-like, C-terminal domain"/>
    <property type="match status" value="1"/>
</dbReference>
<evidence type="ECO:0000313" key="5">
    <source>
        <dbReference type="Proteomes" id="UP000063699"/>
    </source>
</evidence>
<evidence type="ECO:0000256" key="2">
    <source>
        <dbReference type="PROSITE-ProRule" id="PRU00335"/>
    </source>
</evidence>
<name>A0A0N9HUM9_9PSEU</name>
<dbReference type="EMBL" id="CP012752">
    <property type="protein sequence ID" value="ALG08915.1"/>
    <property type="molecule type" value="Genomic_DNA"/>
</dbReference>
<evidence type="ECO:0000259" key="3">
    <source>
        <dbReference type="PROSITE" id="PS50977"/>
    </source>
</evidence>
<sequence>MATTGARRGIYAGRSTEQRRAERRGKLVDAAFEIWGDQGWSAVSMRGVCARAALTDRYFYESFADVDALLTAVWERVRDNAIQRVVEAALHAPSDPIERLRAALAVFVHDLTEDPRLGRIGFGDHTGNAVLERLRKEALQQFTDLLIELGQPYLRRDIDPIDFRMSVLLGIGGFIELVTAWLGGAIEVDADRIVDHTTTLGADMAARYLAQPAT</sequence>
<dbReference type="PANTHER" id="PTHR30055:SF209">
    <property type="entry name" value="POSSIBLE TRANSCRIPTIONAL REGULATORY PROTEIN (PROBABLY TETR-FAMILY)"/>
    <property type="match status" value="1"/>
</dbReference>
<organism evidence="4 5">
    <name type="scientific">Kibdelosporangium phytohabitans</name>
    <dbReference type="NCBI Taxonomy" id="860235"/>
    <lineage>
        <taxon>Bacteria</taxon>
        <taxon>Bacillati</taxon>
        <taxon>Actinomycetota</taxon>
        <taxon>Actinomycetes</taxon>
        <taxon>Pseudonocardiales</taxon>
        <taxon>Pseudonocardiaceae</taxon>
        <taxon>Kibdelosporangium</taxon>
    </lineage>
</organism>
<dbReference type="KEGG" id="kphy:AOZ06_20145"/>
<keyword evidence="5" id="KW-1185">Reference proteome</keyword>
<dbReference type="InterPro" id="IPR001647">
    <property type="entry name" value="HTH_TetR"/>
</dbReference>
<dbReference type="InterPro" id="IPR050109">
    <property type="entry name" value="HTH-type_TetR-like_transc_reg"/>
</dbReference>
<dbReference type="PROSITE" id="PS50977">
    <property type="entry name" value="HTH_TETR_2"/>
    <property type="match status" value="1"/>
</dbReference>
<dbReference type="AlphaFoldDB" id="A0A0N9HUM9"/>
<dbReference type="STRING" id="860235.AOZ06_20145"/>
<reference evidence="4 5" key="1">
    <citation type="submission" date="2015-07" db="EMBL/GenBank/DDBJ databases">
        <title>Genome sequencing of Kibdelosporangium phytohabitans.</title>
        <authorList>
            <person name="Qin S."/>
            <person name="Xing K."/>
        </authorList>
    </citation>
    <scope>NUCLEOTIDE SEQUENCE [LARGE SCALE GENOMIC DNA]</scope>
    <source>
        <strain evidence="4 5">KLBMP1111</strain>
    </source>
</reference>
<dbReference type="GO" id="GO:0003700">
    <property type="term" value="F:DNA-binding transcription factor activity"/>
    <property type="evidence" value="ECO:0007669"/>
    <property type="project" value="TreeGrafter"/>
</dbReference>
<feature type="domain" description="HTH tetR-type" evidence="3">
    <location>
        <begin position="21"/>
        <end position="81"/>
    </location>
</feature>
<evidence type="ECO:0000313" key="4">
    <source>
        <dbReference type="EMBL" id="ALG08915.1"/>
    </source>
</evidence>
<dbReference type="GO" id="GO:0000976">
    <property type="term" value="F:transcription cis-regulatory region binding"/>
    <property type="evidence" value="ECO:0007669"/>
    <property type="project" value="TreeGrafter"/>
</dbReference>
<gene>
    <name evidence="4" type="ORF">AOZ06_20145</name>
</gene>
<protein>
    <submittedName>
        <fullName evidence="4">TetR family transcriptional regulator</fullName>
    </submittedName>
</protein>
<proteinExistence type="predicted"/>
<dbReference type="Pfam" id="PF00440">
    <property type="entry name" value="TetR_N"/>
    <property type="match status" value="1"/>
</dbReference>
<dbReference type="Proteomes" id="UP000063699">
    <property type="component" value="Chromosome"/>
</dbReference>
<accession>A0A0N9HUM9</accession>
<dbReference type="InterPro" id="IPR009057">
    <property type="entry name" value="Homeodomain-like_sf"/>
</dbReference>
<dbReference type="InterPro" id="IPR036271">
    <property type="entry name" value="Tet_transcr_reg_TetR-rel_C_sf"/>
</dbReference>
<dbReference type="PANTHER" id="PTHR30055">
    <property type="entry name" value="HTH-TYPE TRANSCRIPTIONAL REGULATOR RUTR"/>
    <property type="match status" value="1"/>
</dbReference>
<evidence type="ECO:0000256" key="1">
    <source>
        <dbReference type="ARBA" id="ARBA00023125"/>
    </source>
</evidence>
<dbReference type="RefSeq" id="WP_054290821.1">
    <property type="nucleotide sequence ID" value="NZ_CP012752.1"/>
</dbReference>
<keyword evidence="1 2" id="KW-0238">DNA-binding</keyword>
<dbReference type="Gene3D" id="1.10.357.10">
    <property type="entry name" value="Tetracycline Repressor, domain 2"/>
    <property type="match status" value="1"/>
</dbReference>